<dbReference type="InterPro" id="IPR045853">
    <property type="entry name" value="Pep_chain_release_fac_I_sf"/>
</dbReference>
<dbReference type="RefSeq" id="WP_101882758.1">
    <property type="nucleotide sequence ID" value="NZ_NIHW01000031.1"/>
</dbReference>
<dbReference type="InterPro" id="IPR017509">
    <property type="entry name" value="PrfH"/>
</dbReference>
<feature type="coiled-coil region" evidence="2">
    <location>
        <begin position="139"/>
        <end position="169"/>
    </location>
</feature>
<gene>
    <name evidence="4" type="ORF">CDL20_11660</name>
</gene>
<name>A0A2N5PY85_MEDGN</name>
<dbReference type="Proteomes" id="UP000234840">
    <property type="component" value="Unassembled WGS sequence"/>
</dbReference>
<evidence type="ECO:0000313" key="4">
    <source>
        <dbReference type="EMBL" id="PLT84549.1"/>
    </source>
</evidence>
<dbReference type="Pfam" id="PF00472">
    <property type="entry name" value="RF-1"/>
    <property type="match status" value="1"/>
</dbReference>
<accession>A0A2N5PY85</accession>
<dbReference type="Gene3D" id="3.30.70.1660">
    <property type="match status" value="1"/>
</dbReference>
<reference evidence="4 5" key="1">
    <citation type="journal article" date="2017" name="Genome Med.">
        <title>A novel Ruminococcus gnavus clade enriched in inflammatory bowel disease patients.</title>
        <authorList>
            <person name="Hall A.B."/>
            <person name="Yassour M."/>
            <person name="Sauk J."/>
            <person name="Garner A."/>
            <person name="Jiang X."/>
            <person name="Arthur T."/>
            <person name="Lagoudas G.K."/>
            <person name="Vatanen T."/>
            <person name="Fornelos N."/>
            <person name="Wilson R."/>
            <person name="Bertha M."/>
            <person name="Cohen M."/>
            <person name="Garber J."/>
            <person name="Khalili H."/>
            <person name="Gevers D."/>
            <person name="Ananthakrishnan A.N."/>
            <person name="Kugathasan S."/>
            <person name="Lander E.S."/>
            <person name="Blainey P."/>
            <person name="Vlamakis H."/>
            <person name="Xavier R.J."/>
            <person name="Huttenhower C."/>
        </authorList>
    </citation>
    <scope>NUCLEOTIDE SEQUENCE [LARGE SCALE GENOMIC DNA]</scope>
    <source>
        <strain evidence="4 5">RJX1128</strain>
    </source>
</reference>
<dbReference type="SUPFAM" id="SSF75620">
    <property type="entry name" value="Release factor"/>
    <property type="match status" value="1"/>
</dbReference>
<comment type="similarity">
    <text evidence="1">Belongs to the prokaryotic/mitochondrial release factor family.</text>
</comment>
<dbReference type="PANTHER" id="PTHR43116">
    <property type="entry name" value="PEPTIDE CHAIN RELEASE FACTOR 2"/>
    <property type="match status" value="1"/>
</dbReference>
<evidence type="ECO:0000256" key="1">
    <source>
        <dbReference type="ARBA" id="ARBA00010835"/>
    </source>
</evidence>
<dbReference type="InterPro" id="IPR000352">
    <property type="entry name" value="Pep_chain_release_fac_I"/>
</dbReference>
<dbReference type="EMBL" id="NIHW01000031">
    <property type="protein sequence ID" value="PLT84549.1"/>
    <property type="molecule type" value="Genomic_DNA"/>
</dbReference>
<feature type="domain" description="Prokaryotic-type class I peptide chain release factors" evidence="3">
    <location>
        <begin position="92"/>
        <end position="187"/>
    </location>
</feature>
<evidence type="ECO:0000313" key="5">
    <source>
        <dbReference type="Proteomes" id="UP000234840"/>
    </source>
</evidence>
<evidence type="ECO:0000259" key="3">
    <source>
        <dbReference type="Pfam" id="PF00472"/>
    </source>
</evidence>
<proteinExistence type="inferred from homology"/>
<dbReference type="PANTHER" id="PTHR43116:SF3">
    <property type="entry name" value="CLASS I PEPTIDE CHAIN RELEASE FACTOR"/>
    <property type="match status" value="1"/>
</dbReference>
<dbReference type="Gene3D" id="3.30.160.20">
    <property type="match status" value="1"/>
</dbReference>
<sequence>MIIQISSGQGPAECEFAVNRLFDTLKREYPDIKEISSHKSRFSECYTSIMFETENNLQELEGTIQCTFTSPFRPNHKRKNWFVDVSIIPEQEIICTDKNIKFERFHCGGNGGQNVNKVETGVRLIHLPTGITVTSTAERSQLLNKRDALEKLNKILEDKQLEQQKLQINNAWREHNRIVRGNPVRIYKGTAFTRVL</sequence>
<keyword evidence="2" id="KW-0175">Coiled coil</keyword>
<comment type="caution">
    <text evidence="4">The sequence shown here is derived from an EMBL/GenBank/DDBJ whole genome shotgun (WGS) entry which is preliminary data.</text>
</comment>
<dbReference type="AlphaFoldDB" id="A0A2N5PY85"/>
<dbReference type="NCBIfam" id="TIGR03072">
    <property type="entry name" value="release_prfH"/>
    <property type="match status" value="1"/>
</dbReference>
<evidence type="ECO:0000256" key="2">
    <source>
        <dbReference type="SAM" id="Coils"/>
    </source>
</evidence>
<organism evidence="4 5">
    <name type="scientific">Mediterraneibacter gnavus</name>
    <name type="common">Ruminococcus gnavus</name>
    <dbReference type="NCBI Taxonomy" id="33038"/>
    <lineage>
        <taxon>Bacteria</taxon>
        <taxon>Bacillati</taxon>
        <taxon>Bacillota</taxon>
        <taxon>Clostridia</taxon>
        <taxon>Lachnospirales</taxon>
        <taxon>Lachnospiraceae</taxon>
        <taxon>Mediterraneibacter</taxon>
    </lineage>
</organism>
<dbReference type="GO" id="GO:0003747">
    <property type="term" value="F:translation release factor activity"/>
    <property type="evidence" value="ECO:0007669"/>
    <property type="project" value="InterPro"/>
</dbReference>
<protein>
    <submittedName>
        <fullName evidence="4">Peptide chain release factor-like protein</fullName>
    </submittedName>
</protein>